<accession>A0A3N2QAU4</accession>
<dbReference type="Pfam" id="PF03706">
    <property type="entry name" value="LPG_synthase_TM"/>
    <property type="match status" value="1"/>
</dbReference>
<keyword evidence="5 6" id="KW-0472">Membrane</keyword>
<evidence type="ECO:0000256" key="3">
    <source>
        <dbReference type="ARBA" id="ARBA00022692"/>
    </source>
</evidence>
<proteinExistence type="predicted"/>
<feature type="transmembrane region" description="Helical" evidence="6">
    <location>
        <begin position="86"/>
        <end position="112"/>
    </location>
</feature>
<dbReference type="EMBL" id="RARA01000027">
    <property type="protein sequence ID" value="ROT46916.1"/>
    <property type="molecule type" value="Genomic_DNA"/>
</dbReference>
<feature type="transmembrane region" description="Helical" evidence="6">
    <location>
        <begin position="238"/>
        <end position="262"/>
    </location>
</feature>
<keyword evidence="8" id="KW-1185">Reference proteome</keyword>
<dbReference type="GO" id="GO:0005886">
    <property type="term" value="C:plasma membrane"/>
    <property type="evidence" value="ECO:0007669"/>
    <property type="project" value="UniProtKB-SubCell"/>
</dbReference>
<keyword evidence="3 6" id="KW-0812">Transmembrane</keyword>
<evidence type="ECO:0000256" key="2">
    <source>
        <dbReference type="ARBA" id="ARBA00022475"/>
    </source>
</evidence>
<comment type="caution">
    <text evidence="7">The sequence shown here is derived from an EMBL/GenBank/DDBJ whole genome shotgun (WGS) entry which is preliminary data.</text>
</comment>
<name>A0A3N2QAU4_9BACT</name>
<gene>
    <name evidence="7" type="ORF">EDM02_05050</name>
</gene>
<dbReference type="Proteomes" id="UP000270927">
    <property type="component" value="Unassembled WGS sequence"/>
</dbReference>
<feature type="transmembrane region" description="Helical" evidence="6">
    <location>
        <begin position="311"/>
        <end position="335"/>
    </location>
</feature>
<evidence type="ECO:0000256" key="5">
    <source>
        <dbReference type="ARBA" id="ARBA00023136"/>
    </source>
</evidence>
<dbReference type="InterPro" id="IPR022791">
    <property type="entry name" value="L-PG_synthase/AglD"/>
</dbReference>
<sequence length="356" mass="40519">MQPDAPEALKTLNIKKIWLPVLCGLAITGFLFYKSGKISRATVALLSEPNWNYWCIALLCIVLREVGHIFRLRILSNSSLSWTSCFYIAILWEFASAVTPSVVGGGVVAIFIFSKEGLSLGRSLSYVIVNGIMDNIFFLLAGLRGFWGAYESFFAMADEFSGTVKTIFFISYMMLLIYSLIIAIGVFINPKLLKWILMRVTSITFLKRWRRSAYQLSKDIITTSNEFRGRSMLFWSKILFCTMLTWVVRYAFLNCLIAAYSYSAVSFSEHLAIFGKQVVMWSLMLVPVSPGGSGIAEFLFQQFFEPTLGDYTLMIAVLWRVCTYYLYLTLGAIFLPKWIRRVYSKSISLHKSVSEL</sequence>
<keyword evidence="4 6" id="KW-1133">Transmembrane helix</keyword>
<protein>
    <submittedName>
        <fullName evidence="7">UPF0104 family protein</fullName>
    </submittedName>
</protein>
<feature type="transmembrane region" description="Helical" evidence="6">
    <location>
        <begin position="53"/>
        <end position="74"/>
    </location>
</feature>
<evidence type="ECO:0000313" key="7">
    <source>
        <dbReference type="EMBL" id="ROT46916.1"/>
    </source>
</evidence>
<comment type="subcellular location">
    <subcellularLocation>
        <location evidence="1">Cell membrane</location>
        <topology evidence="1">Multi-pass membrane protein</topology>
    </subcellularLocation>
</comment>
<dbReference type="RefSeq" id="WP_123663540.1">
    <property type="nucleotide sequence ID" value="NZ_RARA01000027.1"/>
</dbReference>
<keyword evidence="2" id="KW-1003">Cell membrane</keyword>
<feature type="transmembrane region" description="Helical" evidence="6">
    <location>
        <begin position="124"/>
        <end position="147"/>
    </location>
</feature>
<feature type="transmembrane region" description="Helical" evidence="6">
    <location>
        <begin position="167"/>
        <end position="189"/>
    </location>
</feature>
<dbReference type="PANTHER" id="PTHR37693:SF1">
    <property type="entry name" value="INTEGRAL MEMBRANE PROTEIN"/>
    <property type="match status" value="1"/>
</dbReference>
<feature type="transmembrane region" description="Helical" evidence="6">
    <location>
        <begin position="17"/>
        <end position="33"/>
    </location>
</feature>
<organism evidence="7 8">
    <name type="scientific">Candidatus Cardinium hertigii</name>
    <dbReference type="NCBI Taxonomy" id="247481"/>
    <lineage>
        <taxon>Bacteria</taxon>
        <taxon>Pseudomonadati</taxon>
        <taxon>Bacteroidota</taxon>
        <taxon>Cytophagia</taxon>
        <taxon>Cytophagales</taxon>
        <taxon>Amoebophilaceae</taxon>
        <taxon>Candidatus Cardinium</taxon>
    </lineage>
</organism>
<evidence type="ECO:0000313" key="8">
    <source>
        <dbReference type="Proteomes" id="UP000270927"/>
    </source>
</evidence>
<evidence type="ECO:0000256" key="4">
    <source>
        <dbReference type="ARBA" id="ARBA00022989"/>
    </source>
</evidence>
<dbReference type="OrthoDB" id="1493331at2"/>
<evidence type="ECO:0000256" key="6">
    <source>
        <dbReference type="SAM" id="Phobius"/>
    </source>
</evidence>
<dbReference type="PANTHER" id="PTHR37693">
    <property type="entry name" value="PHOSPHATIDYLGLYCEROL LYSYLTRANSFERASE"/>
    <property type="match status" value="1"/>
</dbReference>
<evidence type="ECO:0000256" key="1">
    <source>
        <dbReference type="ARBA" id="ARBA00004651"/>
    </source>
</evidence>
<reference evidence="7 8" key="1">
    <citation type="submission" date="2018-09" db="EMBL/GenBank/DDBJ databases">
        <title>Comparative Genomics of Wolbachia-Cardinium Dual Endosymbiosis in a Plant-Parasitic Nematode.</title>
        <authorList>
            <person name="Brown A.M.V."/>
            <person name="Wasala S.K."/>
            <person name="Howe D.K."/>
            <person name="Peetz A.B."/>
            <person name="Zasada I.A."/>
            <person name="Denver D.R."/>
        </authorList>
    </citation>
    <scope>NUCLEOTIDE SEQUENCE [LARGE SCALE GENOMIC DNA]</scope>
    <source>
        <strain evidence="7 8">Pp_1</strain>
    </source>
</reference>
<dbReference type="AlphaFoldDB" id="A0A3N2QAU4"/>